<keyword evidence="2" id="KW-1185">Reference proteome</keyword>
<protein>
    <submittedName>
        <fullName evidence="1">Uncharacterized protein</fullName>
    </submittedName>
</protein>
<name>A0A0V1MTQ3_9BILA</name>
<accession>A0A0V1MTQ3</accession>
<dbReference type="EMBL" id="JYDO01000041">
    <property type="protein sequence ID" value="KRZ75163.1"/>
    <property type="molecule type" value="Genomic_DNA"/>
</dbReference>
<organism evidence="1 2">
    <name type="scientific">Trichinella papuae</name>
    <dbReference type="NCBI Taxonomy" id="268474"/>
    <lineage>
        <taxon>Eukaryota</taxon>
        <taxon>Metazoa</taxon>
        <taxon>Ecdysozoa</taxon>
        <taxon>Nematoda</taxon>
        <taxon>Enoplea</taxon>
        <taxon>Dorylaimia</taxon>
        <taxon>Trichinellida</taxon>
        <taxon>Trichinellidae</taxon>
        <taxon>Trichinella</taxon>
    </lineage>
</organism>
<dbReference type="Proteomes" id="UP000054843">
    <property type="component" value="Unassembled WGS sequence"/>
</dbReference>
<proteinExistence type="predicted"/>
<gene>
    <name evidence="1" type="ORF">T10_1849</name>
</gene>
<sequence length="78" mass="9407">LMKSTTSHLDQLVYFLIMKAFEKCSQRGSTVFNFIRGPKWYTNNNFHDLFFLVKQLKKVKQVRKRTNHLAKTDRKQEQ</sequence>
<dbReference type="AlphaFoldDB" id="A0A0V1MTQ3"/>
<reference evidence="1 2" key="1">
    <citation type="submission" date="2015-01" db="EMBL/GenBank/DDBJ databases">
        <title>Evolution of Trichinella species and genotypes.</title>
        <authorList>
            <person name="Korhonen P.K."/>
            <person name="Edoardo P."/>
            <person name="Giuseppe L.R."/>
            <person name="Gasser R.B."/>
        </authorList>
    </citation>
    <scope>NUCLEOTIDE SEQUENCE [LARGE SCALE GENOMIC DNA]</scope>
    <source>
        <strain evidence="1">ISS1980</strain>
    </source>
</reference>
<comment type="caution">
    <text evidence="1">The sequence shown here is derived from an EMBL/GenBank/DDBJ whole genome shotgun (WGS) entry which is preliminary data.</text>
</comment>
<feature type="non-terminal residue" evidence="1">
    <location>
        <position position="1"/>
    </location>
</feature>
<evidence type="ECO:0000313" key="2">
    <source>
        <dbReference type="Proteomes" id="UP000054843"/>
    </source>
</evidence>
<evidence type="ECO:0000313" key="1">
    <source>
        <dbReference type="EMBL" id="KRZ75163.1"/>
    </source>
</evidence>